<dbReference type="Pfam" id="PF00593">
    <property type="entry name" value="TonB_dep_Rec_b-barrel"/>
    <property type="match status" value="1"/>
</dbReference>
<name>Q1N1C5_9GAMM</name>
<feature type="domain" description="TonB-dependent receptor plug" evidence="12">
    <location>
        <begin position="55"/>
        <end position="167"/>
    </location>
</feature>
<dbReference type="Proteomes" id="UP000004263">
    <property type="component" value="Unassembled WGS sequence"/>
</dbReference>
<gene>
    <name evidence="13" type="ORF">RED65_03765</name>
</gene>
<dbReference type="InterPro" id="IPR012910">
    <property type="entry name" value="Plug_dom"/>
</dbReference>
<dbReference type="HOGENOM" id="CLU_008287_16_0_6"/>
<evidence type="ECO:0000256" key="5">
    <source>
        <dbReference type="ARBA" id="ARBA00023077"/>
    </source>
</evidence>
<comment type="subcellular location">
    <subcellularLocation>
        <location evidence="1 8">Cell outer membrane</location>
        <topology evidence="1 8">Multi-pass membrane protein</topology>
    </subcellularLocation>
</comment>
<comment type="similarity">
    <text evidence="8 9">Belongs to the TonB-dependent receptor family.</text>
</comment>
<keyword evidence="2 8" id="KW-0813">Transport</keyword>
<evidence type="ECO:0000256" key="1">
    <source>
        <dbReference type="ARBA" id="ARBA00004571"/>
    </source>
</evidence>
<keyword evidence="14" id="KW-1185">Reference proteome</keyword>
<dbReference type="PANTHER" id="PTHR30069">
    <property type="entry name" value="TONB-DEPENDENT OUTER MEMBRANE RECEPTOR"/>
    <property type="match status" value="1"/>
</dbReference>
<proteinExistence type="inferred from homology"/>
<comment type="caution">
    <text evidence="13">The sequence shown here is derived from an EMBL/GenBank/DDBJ whole genome shotgun (WGS) entry which is preliminary data.</text>
</comment>
<evidence type="ECO:0000256" key="2">
    <source>
        <dbReference type="ARBA" id="ARBA00022448"/>
    </source>
</evidence>
<dbReference type="AlphaFoldDB" id="Q1N1C5"/>
<dbReference type="Gene3D" id="2.170.130.10">
    <property type="entry name" value="TonB-dependent receptor, plug domain"/>
    <property type="match status" value="1"/>
</dbReference>
<feature type="signal peptide" evidence="10">
    <location>
        <begin position="1"/>
        <end position="22"/>
    </location>
</feature>
<sequence>MPKMVPLLYSALLSTFICQVNALQLAELDSFDLDTLSPTDEIPVVLTAARLRQSQLDTPASVTVIESETIAALGFKDIEEIFRLVPGMLVGYHSGVGEKAPSVSYHGTLLPEHRRLQVLIDGRSVFKPGLARVEWLDIPLAIEDIDRIEVIRGPNSAAYGANSYLGVINILTKHPEVTGGNTAKVRLGGRNTQDSYFNFNNRVADTDIRFTLASKQESGFDYLNDGKEENPDDHTGWHFMLRTHTPISSQTKLETQLGYKDSVNGQREIYGDYVDYLEQVDIEAKDTFAWLKGVHEFSQNQISHLQVYWQDFDRVEEWAACLREDIFGLPMKCGELNKNMYETKSELEFQHTSVWNTDARSVAGFRYRLDELESDTVNDGYSSNENISAFLNVEYRLSENWITNLGAMYEEDELNGYDFSPRLALNYLIGTSQTLRFIYSEAIRSPDLYEKQGRLQFTLENGYTPGGEPLVPVVLPFGTATGEIDNETIYSHEISYFGLLPSIHAQLDIKLFYDRLNGLISESLDHSPSNPLSNGRKLQMSGIEGQFKWNPSTFNTLLVSFAYIDTEDDFPQNYDDGVFTRDSERETTLSADISGSLSWIHSFNTDASFAATYYHVDNWNPITYGFQFSRLDLAYTDQIRLMAEQGVELKLNMQYRLDDDPLNRPKNNYADDYLFYGSIAYRF</sequence>
<dbReference type="EMBL" id="AAQH01000010">
    <property type="protein sequence ID" value="EAT12125.1"/>
    <property type="molecule type" value="Genomic_DNA"/>
</dbReference>
<dbReference type="RefSeq" id="WP_007019085.1">
    <property type="nucleotide sequence ID" value="NZ_CH724120.1"/>
</dbReference>
<keyword evidence="5 9" id="KW-0798">TonB box</keyword>
<keyword evidence="3 8" id="KW-1134">Transmembrane beta strand</keyword>
<dbReference type="Pfam" id="PF07715">
    <property type="entry name" value="Plug"/>
    <property type="match status" value="1"/>
</dbReference>
<feature type="domain" description="TonB-dependent receptor-like beta-barrel" evidence="11">
    <location>
        <begin position="189"/>
        <end position="609"/>
    </location>
</feature>
<feature type="chain" id="PRO_5004194725" description="TonB-dependent receptor" evidence="10">
    <location>
        <begin position="23"/>
        <end position="683"/>
    </location>
</feature>
<dbReference type="GO" id="GO:0044718">
    <property type="term" value="P:siderophore transmembrane transport"/>
    <property type="evidence" value="ECO:0007669"/>
    <property type="project" value="TreeGrafter"/>
</dbReference>
<evidence type="ECO:0000256" key="8">
    <source>
        <dbReference type="PROSITE-ProRule" id="PRU01360"/>
    </source>
</evidence>
<reference evidence="13 14" key="1">
    <citation type="submission" date="2006-03" db="EMBL/GenBank/DDBJ databases">
        <authorList>
            <person name="Pinhassi J."/>
            <person name="Pedros-Alio C."/>
            <person name="Ferriera S."/>
            <person name="Johnson J."/>
            <person name="Kravitz S."/>
            <person name="Halpern A."/>
            <person name="Remington K."/>
            <person name="Beeson K."/>
            <person name="Tran B."/>
            <person name="Rogers Y.-H."/>
            <person name="Friedman R."/>
            <person name="Venter J.C."/>
        </authorList>
    </citation>
    <scope>NUCLEOTIDE SEQUENCE [LARGE SCALE GENOMIC DNA]</scope>
    <source>
        <strain evidence="13 14">RED65</strain>
    </source>
</reference>
<evidence type="ECO:0008006" key="15">
    <source>
        <dbReference type="Google" id="ProtNLM"/>
    </source>
</evidence>
<organism evidence="13 14">
    <name type="scientific">Bermanella marisrubri</name>
    <dbReference type="NCBI Taxonomy" id="207949"/>
    <lineage>
        <taxon>Bacteria</taxon>
        <taxon>Pseudomonadati</taxon>
        <taxon>Pseudomonadota</taxon>
        <taxon>Gammaproteobacteria</taxon>
        <taxon>Oceanospirillales</taxon>
        <taxon>Oceanospirillaceae</taxon>
        <taxon>Bermanella</taxon>
    </lineage>
</organism>
<evidence type="ECO:0000256" key="6">
    <source>
        <dbReference type="ARBA" id="ARBA00023136"/>
    </source>
</evidence>
<dbReference type="InterPro" id="IPR000531">
    <property type="entry name" value="Beta-barrel_TonB"/>
</dbReference>
<evidence type="ECO:0000256" key="10">
    <source>
        <dbReference type="SAM" id="SignalP"/>
    </source>
</evidence>
<dbReference type="PROSITE" id="PS52016">
    <property type="entry name" value="TONB_DEPENDENT_REC_3"/>
    <property type="match status" value="1"/>
</dbReference>
<dbReference type="SUPFAM" id="SSF56935">
    <property type="entry name" value="Porins"/>
    <property type="match status" value="1"/>
</dbReference>
<dbReference type="OrthoDB" id="9758929at2"/>
<evidence type="ECO:0000256" key="9">
    <source>
        <dbReference type="RuleBase" id="RU003357"/>
    </source>
</evidence>
<dbReference type="GO" id="GO:0015344">
    <property type="term" value="F:siderophore uptake transmembrane transporter activity"/>
    <property type="evidence" value="ECO:0007669"/>
    <property type="project" value="TreeGrafter"/>
</dbReference>
<keyword evidence="7 8" id="KW-0998">Cell outer membrane</keyword>
<evidence type="ECO:0000313" key="13">
    <source>
        <dbReference type="EMBL" id="EAT12125.1"/>
    </source>
</evidence>
<evidence type="ECO:0000259" key="12">
    <source>
        <dbReference type="Pfam" id="PF07715"/>
    </source>
</evidence>
<keyword evidence="4 8" id="KW-0812">Transmembrane</keyword>
<accession>Q1N1C5</accession>
<dbReference type="InterPro" id="IPR036942">
    <property type="entry name" value="Beta-barrel_TonB_sf"/>
</dbReference>
<protein>
    <recommendedName>
        <fullName evidence="15">TonB-dependent receptor</fullName>
    </recommendedName>
</protein>
<evidence type="ECO:0000313" key="14">
    <source>
        <dbReference type="Proteomes" id="UP000004263"/>
    </source>
</evidence>
<dbReference type="PANTHER" id="PTHR30069:SF27">
    <property type="entry name" value="BLL4766 PROTEIN"/>
    <property type="match status" value="1"/>
</dbReference>
<dbReference type="InterPro" id="IPR037066">
    <property type="entry name" value="Plug_dom_sf"/>
</dbReference>
<evidence type="ECO:0000256" key="3">
    <source>
        <dbReference type="ARBA" id="ARBA00022452"/>
    </source>
</evidence>
<evidence type="ECO:0000259" key="11">
    <source>
        <dbReference type="Pfam" id="PF00593"/>
    </source>
</evidence>
<evidence type="ECO:0000256" key="4">
    <source>
        <dbReference type="ARBA" id="ARBA00022692"/>
    </source>
</evidence>
<keyword evidence="6 8" id="KW-0472">Membrane</keyword>
<keyword evidence="10" id="KW-0732">Signal</keyword>
<dbReference type="InterPro" id="IPR039426">
    <property type="entry name" value="TonB-dep_rcpt-like"/>
</dbReference>
<dbReference type="GO" id="GO:0009279">
    <property type="term" value="C:cell outer membrane"/>
    <property type="evidence" value="ECO:0007669"/>
    <property type="project" value="UniProtKB-SubCell"/>
</dbReference>
<dbReference type="STRING" id="207949.RED65_03765"/>
<evidence type="ECO:0000256" key="7">
    <source>
        <dbReference type="ARBA" id="ARBA00023237"/>
    </source>
</evidence>
<dbReference type="Gene3D" id="2.40.170.20">
    <property type="entry name" value="TonB-dependent receptor, beta-barrel domain"/>
    <property type="match status" value="1"/>
</dbReference>